<feature type="compositionally biased region" description="Basic and acidic residues" evidence="1">
    <location>
        <begin position="36"/>
        <end position="61"/>
    </location>
</feature>
<reference evidence="2 3" key="1">
    <citation type="submission" date="2016-10" db="EMBL/GenBank/DDBJ databases">
        <title>Comparative genomics of Bacillus thuringiensis reveals a path to pathogens against multiple invertebrate hosts.</title>
        <authorList>
            <person name="Zheng J."/>
            <person name="Gao Q."/>
            <person name="Liu H."/>
            <person name="Peng D."/>
            <person name="Ruan L."/>
            <person name="Sun M."/>
        </authorList>
    </citation>
    <scope>NUCLEOTIDE SEQUENCE [LARGE SCALE GENOMIC DNA]</scope>
    <source>
        <strain evidence="2">I13</strain>
    </source>
</reference>
<organism evidence="2 3">
    <name type="scientific">Bacillus thuringiensis</name>
    <dbReference type="NCBI Taxonomy" id="1428"/>
    <lineage>
        <taxon>Bacteria</taxon>
        <taxon>Bacillati</taxon>
        <taxon>Bacillota</taxon>
        <taxon>Bacilli</taxon>
        <taxon>Bacillales</taxon>
        <taxon>Bacillaceae</taxon>
        <taxon>Bacillus</taxon>
        <taxon>Bacillus cereus group</taxon>
    </lineage>
</organism>
<protein>
    <submittedName>
        <fullName evidence="2">Uncharacterized protein</fullName>
    </submittedName>
</protein>
<dbReference type="EMBL" id="NFEN01000154">
    <property type="protein sequence ID" value="OUA18628.1"/>
    <property type="molecule type" value="Genomic_DNA"/>
</dbReference>
<dbReference type="AlphaFoldDB" id="A0A9X6KLL8"/>
<proteinExistence type="predicted"/>
<evidence type="ECO:0000256" key="1">
    <source>
        <dbReference type="SAM" id="MobiDB-lite"/>
    </source>
</evidence>
<accession>A0A9X6KLL8</accession>
<gene>
    <name evidence="2" type="ORF">BK775_26515</name>
</gene>
<feature type="non-terminal residue" evidence="2">
    <location>
        <position position="1"/>
    </location>
</feature>
<name>A0A9X6KLL8_BACTU</name>
<sequence>AEEAAQEESLFEKAEEAAQEESLFEKAEEVAQEESLFEKAEEATQKESLFEKTEEATREESPVIMDMPFPWDMENTDHIFLKEKEEINYPFETGDDDKEKYPVEIKNEELQKVENAESKEEKSIFDF</sequence>
<evidence type="ECO:0000313" key="2">
    <source>
        <dbReference type="EMBL" id="OUA18628.1"/>
    </source>
</evidence>
<feature type="region of interest" description="Disordered" evidence="1">
    <location>
        <begin position="1"/>
        <end position="70"/>
    </location>
</feature>
<evidence type="ECO:0000313" key="3">
    <source>
        <dbReference type="Proteomes" id="UP000195077"/>
    </source>
</evidence>
<comment type="caution">
    <text evidence="2">The sequence shown here is derived from an EMBL/GenBank/DDBJ whole genome shotgun (WGS) entry which is preliminary data.</text>
</comment>
<dbReference type="Proteomes" id="UP000195077">
    <property type="component" value="Unassembled WGS sequence"/>
</dbReference>